<accession>A0ABN5I2B6</accession>
<keyword evidence="3" id="KW-1185">Reference proteome</keyword>
<gene>
    <name evidence="2" type="ORF">C4B68_15670</name>
</gene>
<dbReference type="InterPro" id="IPR002725">
    <property type="entry name" value="YgjP-like_metallopeptidase"/>
</dbReference>
<evidence type="ECO:0000313" key="3">
    <source>
        <dbReference type="Proteomes" id="UP000238413"/>
    </source>
</evidence>
<evidence type="ECO:0000259" key="1">
    <source>
        <dbReference type="Pfam" id="PF01863"/>
    </source>
</evidence>
<reference evidence="2 3" key="1">
    <citation type="submission" date="2018-02" db="EMBL/GenBank/DDBJ databases">
        <title>Complete genome sequence of Streptomyces dengpaensis, the producer of angucyclines.</title>
        <authorList>
            <person name="Yumei L."/>
        </authorList>
    </citation>
    <scope>NUCLEOTIDE SEQUENCE [LARGE SCALE GENOMIC DNA]</scope>
    <source>
        <strain evidence="2 3">XZHG99</strain>
    </source>
</reference>
<dbReference type="PANTHER" id="PTHR30399">
    <property type="entry name" value="UNCHARACTERIZED PROTEIN YGJP"/>
    <property type="match status" value="1"/>
</dbReference>
<protein>
    <submittedName>
        <fullName evidence="2">M48 family peptidase</fullName>
    </submittedName>
</protein>
<proteinExistence type="predicted"/>
<sequence>MVDGRELLVAVSARRKRLGLTVERDGTLTLRAPVSCEAARAETFVRQSRAWIESKLRLRDRHRPAHPVREFRDGESFRYLGREYRLLLVDVGGTPVRLVAGRLRMDKAVAAEPRRARRELIAWYRNAGLRWSNGRLQPWAARMEVTEPAVTVRDVGNRWGTYRPGEGEAGQMALHWAVFQLPAHLVDYVIAHELAHIRVSGHGPDYWTLLKRAIPECEARKEELDDLGRRLWLGQAAEQG</sequence>
<dbReference type="PANTHER" id="PTHR30399:SF1">
    <property type="entry name" value="UTP PYROPHOSPHATASE"/>
    <property type="match status" value="1"/>
</dbReference>
<dbReference type="CDD" id="cd07344">
    <property type="entry name" value="M48_yhfN_like"/>
    <property type="match status" value="1"/>
</dbReference>
<dbReference type="EMBL" id="CP026652">
    <property type="protein sequence ID" value="AVH56978.1"/>
    <property type="molecule type" value="Genomic_DNA"/>
</dbReference>
<dbReference type="Pfam" id="PF01863">
    <property type="entry name" value="YgjP-like"/>
    <property type="match status" value="1"/>
</dbReference>
<feature type="domain" description="YgjP-like metallopeptidase" evidence="1">
    <location>
        <begin position="16"/>
        <end position="225"/>
    </location>
</feature>
<dbReference type="Gene3D" id="3.30.2010.10">
    <property type="entry name" value="Metalloproteases ('zincins'), catalytic domain"/>
    <property type="match status" value="1"/>
</dbReference>
<evidence type="ECO:0000313" key="2">
    <source>
        <dbReference type="EMBL" id="AVH56978.1"/>
    </source>
</evidence>
<organism evidence="2 3">
    <name type="scientific">Streptomyces dengpaensis</name>
    <dbReference type="NCBI Taxonomy" id="2049881"/>
    <lineage>
        <taxon>Bacteria</taxon>
        <taxon>Bacillati</taxon>
        <taxon>Actinomycetota</taxon>
        <taxon>Actinomycetes</taxon>
        <taxon>Kitasatosporales</taxon>
        <taxon>Streptomycetaceae</taxon>
        <taxon>Streptomyces</taxon>
    </lineage>
</organism>
<dbReference type="Proteomes" id="UP000238413">
    <property type="component" value="Chromosome"/>
</dbReference>
<name>A0ABN5I2B6_9ACTN</name>
<dbReference type="InterPro" id="IPR053136">
    <property type="entry name" value="UTP_pyrophosphatase-like"/>
</dbReference>